<dbReference type="AlphaFoldDB" id="A0A0L8V354"/>
<proteinExistence type="predicted"/>
<dbReference type="STRING" id="1409788.NC99_44070"/>
<dbReference type="Gene3D" id="1.10.260.40">
    <property type="entry name" value="lambda repressor-like DNA-binding domains"/>
    <property type="match status" value="1"/>
</dbReference>
<accession>A0A0L8V354</accession>
<dbReference type="SMART" id="SM00530">
    <property type="entry name" value="HTH_XRE"/>
    <property type="match status" value="1"/>
</dbReference>
<dbReference type="InterPro" id="IPR010982">
    <property type="entry name" value="Lambda_DNA-bd_dom_sf"/>
</dbReference>
<dbReference type="SUPFAM" id="SSF47413">
    <property type="entry name" value="lambda repressor-like DNA-binding domains"/>
    <property type="match status" value="1"/>
</dbReference>
<reference evidence="3" key="1">
    <citation type="submission" date="2015-07" db="EMBL/GenBank/DDBJ databases">
        <title>Genome sequencing of Sunxiuqinia dokdonensis strain SK.</title>
        <authorList>
            <person name="Ahn S."/>
            <person name="Kim B.-C."/>
        </authorList>
    </citation>
    <scope>NUCLEOTIDE SEQUENCE [LARGE SCALE GENOMIC DNA]</scope>
    <source>
        <strain evidence="3">SK</strain>
    </source>
</reference>
<sequence length="101" mass="11563">MDKFGDIIRKKREEKGMLLRQLAAMIDVDTAILSKVERGERKAKREQVIKLANLLDTDTDELLTMWLADRVYGIVKDEETAEGALKVAENILKYSKNLKNV</sequence>
<gene>
    <name evidence="2" type="ORF">NC99_44070</name>
</gene>
<dbReference type="RefSeq" id="WP_053188359.1">
    <property type="nucleotide sequence ID" value="NZ_LGIA01000211.1"/>
</dbReference>
<dbReference type="Pfam" id="PF01381">
    <property type="entry name" value="HTH_3"/>
    <property type="match status" value="1"/>
</dbReference>
<dbReference type="CDD" id="cd00093">
    <property type="entry name" value="HTH_XRE"/>
    <property type="match status" value="1"/>
</dbReference>
<dbReference type="EMBL" id="LGIA01000211">
    <property type="protein sequence ID" value="KOH42793.1"/>
    <property type="molecule type" value="Genomic_DNA"/>
</dbReference>
<comment type="caution">
    <text evidence="2">The sequence shown here is derived from an EMBL/GenBank/DDBJ whole genome shotgun (WGS) entry which is preliminary data.</text>
</comment>
<dbReference type="InterPro" id="IPR001387">
    <property type="entry name" value="Cro/C1-type_HTH"/>
</dbReference>
<organism evidence="2 3">
    <name type="scientific">Sunxiuqinia dokdonensis</name>
    <dbReference type="NCBI Taxonomy" id="1409788"/>
    <lineage>
        <taxon>Bacteria</taxon>
        <taxon>Pseudomonadati</taxon>
        <taxon>Bacteroidota</taxon>
        <taxon>Bacteroidia</taxon>
        <taxon>Marinilabiliales</taxon>
        <taxon>Prolixibacteraceae</taxon>
        <taxon>Sunxiuqinia</taxon>
    </lineage>
</organism>
<protein>
    <recommendedName>
        <fullName evidence="1">HTH cro/C1-type domain-containing protein</fullName>
    </recommendedName>
</protein>
<keyword evidence="3" id="KW-1185">Reference proteome</keyword>
<evidence type="ECO:0000313" key="3">
    <source>
        <dbReference type="Proteomes" id="UP000036958"/>
    </source>
</evidence>
<dbReference type="OrthoDB" id="4762426at2"/>
<name>A0A0L8V354_9BACT</name>
<dbReference type="Proteomes" id="UP000036958">
    <property type="component" value="Unassembled WGS sequence"/>
</dbReference>
<dbReference type="GO" id="GO:0003677">
    <property type="term" value="F:DNA binding"/>
    <property type="evidence" value="ECO:0007669"/>
    <property type="project" value="InterPro"/>
</dbReference>
<evidence type="ECO:0000259" key="1">
    <source>
        <dbReference type="PROSITE" id="PS50943"/>
    </source>
</evidence>
<dbReference type="PROSITE" id="PS50943">
    <property type="entry name" value="HTH_CROC1"/>
    <property type="match status" value="1"/>
</dbReference>
<feature type="domain" description="HTH cro/C1-type" evidence="1">
    <location>
        <begin position="8"/>
        <end position="62"/>
    </location>
</feature>
<evidence type="ECO:0000313" key="2">
    <source>
        <dbReference type="EMBL" id="KOH42793.1"/>
    </source>
</evidence>